<dbReference type="EMBL" id="MDCJ01000006">
    <property type="protein sequence ID" value="ODS09626.1"/>
    <property type="molecule type" value="Genomic_DNA"/>
</dbReference>
<organism evidence="2 3">
    <name type="scientific">Vibrio scophthalmi</name>
    <dbReference type="NCBI Taxonomy" id="45658"/>
    <lineage>
        <taxon>Bacteria</taxon>
        <taxon>Pseudomonadati</taxon>
        <taxon>Pseudomonadota</taxon>
        <taxon>Gammaproteobacteria</taxon>
        <taxon>Vibrionales</taxon>
        <taxon>Vibrionaceae</taxon>
        <taxon>Vibrio</taxon>
    </lineage>
</organism>
<name>A0A1E3WL04_9VIBR</name>
<dbReference type="InterPro" id="IPR008687">
    <property type="entry name" value="MobC"/>
</dbReference>
<feature type="domain" description="Bacterial mobilisation" evidence="1">
    <location>
        <begin position="62"/>
        <end position="108"/>
    </location>
</feature>
<sequence>MAKTHVIRARIEEDIYKHLEQEKKAKGYPDLSKLLRAKLENEVRDERVFSEFRSDILHYKNDMAKIGNNLNQIAHSLHLFLPVEEERLMKELVNINKIMVHLNLSLSEALIRVDTTRG</sequence>
<dbReference type="Pfam" id="PF05713">
    <property type="entry name" value="MobC"/>
    <property type="match status" value="1"/>
</dbReference>
<gene>
    <name evidence="2" type="ORF">VSF3289_03290</name>
</gene>
<evidence type="ECO:0000313" key="3">
    <source>
        <dbReference type="Proteomes" id="UP000095131"/>
    </source>
</evidence>
<reference evidence="2 3" key="1">
    <citation type="submission" date="2016-08" db="EMBL/GenBank/DDBJ databases">
        <title>Genome sequencing of Vibrio scophthalmi strain FP3289, an isolated from Paralichthys olivaceus.</title>
        <authorList>
            <person name="Han H.-J."/>
        </authorList>
    </citation>
    <scope>NUCLEOTIDE SEQUENCE [LARGE SCALE GENOMIC DNA]</scope>
    <source>
        <strain evidence="2 3">FP3289</strain>
    </source>
</reference>
<dbReference type="AlphaFoldDB" id="A0A1E3WL04"/>
<evidence type="ECO:0000313" key="2">
    <source>
        <dbReference type="EMBL" id="ODS09626.1"/>
    </source>
</evidence>
<accession>A0A1E3WL04</accession>
<evidence type="ECO:0000259" key="1">
    <source>
        <dbReference type="Pfam" id="PF05713"/>
    </source>
</evidence>
<protein>
    <recommendedName>
        <fullName evidence="1">Bacterial mobilisation domain-containing protein</fullName>
    </recommendedName>
</protein>
<comment type="caution">
    <text evidence="2">The sequence shown here is derived from an EMBL/GenBank/DDBJ whole genome shotgun (WGS) entry which is preliminary data.</text>
</comment>
<proteinExistence type="predicted"/>
<dbReference type="Proteomes" id="UP000095131">
    <property type="component" value="Unassembled WGS sequence"/>
</dbReference>